<evidence type="ECO:0000256" key="9">
    <source>
        <dbReference type="ARBA" id="ARBA00069694"/>
    </source>
</evidence>
<dbReference type="SUPFAM" id="SSF54427">
    <property type="entry name" value="NTF2-like"/>
    <property type="match status" value="1"/>
</dbReference>
<feature type="domain" description="TAP-C" evidence="11">
    <location>
        <begin position="93"/>
        <end position="148"/>
    </location>
</feature>
<feature type="domain" description="NTF2" evidence="10">
    <location>
        <begin position="17"/>
        <end position="67"/>
    </location>
</feature>
<evidence type="ECO:0000259" key="11">
    <source>
        <dbReference type="PROSITE" id="PS51281"/>
    </source>
</evidence>
<gene>
    <name evidence="12" type="ORF">PPNO1_LOCUS3472</name>
</gene>
<keyword evidence="3" id="KW-0813">Transport</keyword>
<dbReference type="Pfam" id="PF22602">
    <property type="entry name" value="NXF_NTF2"/>
    <property type="match status" value="1"/>
</dbReference>
<dbReference type="OrthoDB" id="25872at2759"/>
<reference evidence="12" key="1">
    <citation type="submission" date="2022-11" db="EMBL/GenBank/DDBJ databases">
        <authorList>
            <person name="Scott C."/>
            <person name="Bruce N."/>
        </authorList>
    </citation>
    <scope>NUCLEOTIDE SEQUENCE</scope>
</reference>
<evidence type="ECO:0000313" key="12">
    <source>
        <dbReference type="EMBL" id="CAI4213728.1"/>
    </source>
</evidence>
<sequence length="150" mass="16252">MCSRPRRPSGQSRRGVDGLIVTIHGEFDEFDQKTNSTGKRSFSRTFILGAGVPGKNPIRVVSDMLSLRAYSPLPNIFAPAQSATPAAPNAEQQQQAAMIAELCKQTGMTPQYAELCLSDASVAWNFDKALIVFNERKANLPPDAFANPGI</sequence>
<dbReference type="GO" id="GO:0003723">
    <property type="term" value="F:RNA binding"/>
    <property type="evidence" value="ECO:0007669"/>
    <property type="project" value="TreeGrafter"/>
</dbReference>
<keyword evidence="7" id="KW-0539">Nucleus</keyword>
<evidence type="ECO:0000256" key="3">
    <source>
        <dbReference type="ARBA" id="ARBA00022448"/>
    </source>
</evidence>
<dbReference type="FunFam" id="1.10.8.10:FF:000018">
    <property type="entry name" value="Nuclear RNA export factor 1"/>
    <property type="match status" value="1"/>
</dbReference>
<dbReference type="EMBL" id="CALLCH030000009">
    <property type="protein sequence ID" value="CAI4213728.1"/>
    <property type="molecule type" value="Genomic_DNA"/>
</dbReference>
<comment type="caution">
    <text evidence="12">The sequence shown here is derived from an EMBL/GenBank/DDBJ whole genome shotgun (WGS) entry which is preliminary data.</text>
</comment>
<dbReference type="Gene3D" id="1.10.8.10">
    <property type="entry name" value="DNA helicase RuvA subunit, C-terminal domain"/>
    <property type="match status" value="1"/>
</dbReference>
<evidence type="ECO:0000259" key="10">
    <source>
        <dbReference type="PROSITE" id="PS50177"/>
    </source>
</evidence>
<dbReference type="PANTHER" id="PTHR10662">
    <property type="entry name" value="NUCLEAR RNA EXPORT FACTOR"/>
    <property type="match status" value="1"/>
</dbReference>
<comment type="function">
    <text evidence="8">Involved in the export of mRNA from the nucleus to the cytoplasm.</text>
</comment>
<dbReference type="GO" id="GO:0042272">
    <property type="term" value="C:nuclear RNA export factor complex"/>
    <property type="evidence" value="ECO:0007669"/>
    <property type="project" value="UniProtKB-ARBA"/>
</dbReference>
<keyword evidence="5" id="KW-0677">Repeat</keyword>
<dbReference type="InterPro" id="IPR018222">
    <property type="entry name" value="Nuclear_transport_factor_2_euk"/>
</dbReference>
<organism evidence="12 13">
    <name type="scientific">Parascedosporium putredinis</name>
    <dbReference type="NCBI Taxonomy" id="1442378"/>
    <lineage>
        <taxon>Eukaryota</taxon>
        <taxon>Fungi</taxon>
        <taxon>Dikarya</taxon>
        <taxon>Ascomycota</taxon>
        <taxon>Pezizomycotina</taxon>
        <taxon>Sordariomycetes</taxon>
        <taxon>Hypocreomycetidae</taxon>
        <taxon>Microascales</taxon>
        <taxon>Microascaceae</taxon>
        <taxon>Parascedosporium</taxon>
    </lineage>
</organism>
<dbReference type="Proteomes" id="UP000838763">
    <property type="component" value="Unassembled WGS sequence"/>
</dbReference>
<evidence type="ECO:0000256" key="7">
    <source>
        <dbReference type="ARBA" id="ARBA00023242"/>
    </source>
</evidence>
<dbReference type="Gene3D" id="3.10.450.50">
    <property type="match status" value="1"/>
</dbReference>
<keyword evidence="13" id="KW-1185">Reference proteome</keyword>
<evidence type="ECO:0000256" key="4">
    <source>
        <dbReference type="ARBA" id="ARBA00022614"/>
    </source>
</evidence>
<dbReference type="PANTHER" id="PTHR10662:SF22">
    <property type="entry name" value="NUCLEAR RNA EXPORT FACTOR 1"/>
    <property type="match status" value="1"/>
</dbReference>
<dbReference type="SUPFAM" id="SSF46934">
    <property type="entry name" value="UBA-like"/>
    <property type="match status" value="1"/>
</dbReference>
<evidence type="ECO:0000256" key="1">
    <source>
        <dbReference type="ARBA" id="ARBA00004123"/>
    </source>
</evidence>
<dbReference type="InterPro" id="IPR002075">
    <property type="entry name" value="NTF2_dom"/>
</dbReference>
<comment type="similarity">
    <text evidence="2">Belongs to the NXF family.</text>
</comment>
<dbReference type="PROSITE" id="PS50177">
    <property type="entry name" value="NTF2_DOMAIN"/>
    <property type="match status" value="1"/>
</dbReference>
<protein>
    <recommendedName>
        <fullName evidence="9">mRNA export factor MEX67</fullName>
    </recommendedName>
</protein>
<comment type="subcellular location">
    <subcellularLocation>
        <location evidence="1">Nucleus</location>
    </subcellularLocation>
</comment>
<dbReference type="CDD" id="cd14342">
    <property type="entry name" value="UBA_TAP-C"/>
    <property type="match status" value="1"/>
</dbReference>
<dbReference type="Pfam" id="PF03943">
    <property type="entry name" value="TAP_C"/>
    <property type="match status" value="1"/>
</dbReference>
<dbReference type="PROSITE" id="PS51281">
    <property type="entry name" value="TAP_C"/>
    <property type="match status" value="1"/>
</dbReference>
<dbReference type="InterPro" id="IPR005637">
    <property type="entry name" value="TAP_C_dom"/>
</dbReference>
<dbReference type="AlphaFoldDB" id="A0A9P1H0I0"/>
<evidence type="ECO:0000256" key="2">
    <source>
        <dbReference type="ARBA" id="ARBA00009285"/>
    </source>
</evidence>
<dbReference type="InterPro" id="IPR032710">
    <property type="entry name" value="NTF2-like_dom_sf"/>
</dbReference>
<evidence type="ECO:0000256" key="8">
    <source>
        <dbReference type="ARBA" id="ARBA00055253"/>
    </source>
</evidence>
<proteinExistence type="inferred from homology"/>
<evidence type="ECO:0000256" key="6">
    <source>
        <dbReference type="ARBA" id="ARBA00022816"/>
    </source>
</evidence>
<keyword evidence="4" id="KW-0433">Leucine-rich repeat</keyword>
<dbReference type="InterPro" id="IPR009060">
    <property type="entry name" value="UBA-like_sf"/>
</dbReference>
<dbReference type="SMART" id="SM00804">
    <property type="entry name" value="TAP_C"/>
    <property type="match status" value="1"/>
</dbReference>
<keyword evidence="6" id="KW-0509">mRNA transport</keyword>
<accession>A0A9P1H0I0</accession>
<evidence type="ECO:0000256" key="5">
    <source>
        <dbReference type="ARBA" id="ARBA00022737"/>
    </source>
</evidence>
<name>A0A9P1H0I0_9PEZI</name>
<evidence type="ECO:0000313" key="13">
    <source>
        <dbReference type="Proteomes" id="UP000838763"/>
    </source>
</evidence>
<dbReference type="GO" id="GO:0016973">
    <property type="term" value="P:poly(A)+ mRNA export from nucleus"/>
    <property type="evidence" value="ECO:0007669"/>
    <property type="project" value="TreeGrafter"/>
</dbReference>
<dbReference type="InterPro" id="IPR030217">
    <property type="entry name" value="NXF_fam"/>
</dbReference>